<dbReference type="Gene3D" id="3.40.50.300">
    <property type="entry name" value="P-loop containing nucleotide triphosphate hydrolases"/>
    <property type="match status" value="2"/>
</dbReference>
<dbReference type="InterPro" id="IPR007860">
    <property type="entry name" value="DNA_mmatch_repair_MutS_con_dom"/>
</dbReference>
<dbReference type="InterPro" id="IPR003347">
    <property type="entry name" value="JmjC_dom"/>
</dbReference>
<dbReference type="Gene3D" id="2.60.120.650">
    <property type="entry name" value="Cupin"/>
    <property type="match status" value="1"/>
</dbReference>
<protein>
    <recommendedName>
        <fullName evidence="10">JmjC domain-containing protein</fullName>
    </recommendedName>
</protein>
<dbReference type="InterPro" id="IPR027417">
    <property type="entry name" value="P-loop_NTPase"/>
</dbReference>
<dbReference type="InParanoid" id="A0A494G8W3"/>
<evidence type="ECO:0000259" key="10">
    <source>
        <dbReference type="PROSITE" id="PS51184"/>
    </source>
</evidence>
<feature type="domain" description="JmjC" evidence="10">
    <location>
        <begin position="131"/>
        <end position="291"/>
    </location>
</feature>
<dbReference type="Gene3D" id="1.10.1420.10">
    <property type="match status" value="2"/>
</dbReference>
<accession>A0A494G8W3</accession>
<organism evidence="11">
    <name type="scientific">Solanum lycopersicum</name>
    <name type="common">Tomato</name>
    <name type="synonym">Lycopersicon esculentum</name>
    <dbReference type="NCBI Taxonomy" id="4081"/>
    <lineage>
        <taxon>Eukaryota</taxon>
        <taxon>Viridiplantae</taxon>
        <taxon>Streptophyta</taxon>
        <taxon>Embryophyta</taxon>
        <taxon>Tracheophyta</taxon>
        <taxon>Spermatophyta</taxon>
        <taxon>Magnoliopsida</taxon>
        <taxon>eudicotyledons</taxon>
        <taxon>Gunneridae</taxon>
        <taxon>Pentapetalae</taxon>
        <taxon>asterids</taxon>
        <taxon>lamiids</taxon>
        <taxon>Solanales</taxon>
        <taxon>Solanaceae</taxon>
        <taxon>Solanoideae</taxon>
        <taxon>Solaneae</taxon>
        <taxon>Solanum</taxon>
        <taxon>Solanum subgen. Lycopersicon</taxon>
    </lineage>
</organism>
<keyword evidence="4 8" id="KW-0227">DNA damage</keyword>
<keyword evidence="7 8" id="KW-0234">DNA repair</keyword>
<dbReference type="InterPro" id="IPR000432">
    <property type="entry name" value="DNA_mismatch_repair_MutS_C"/>
</dbReference>
<dbReference type="NCBIfam" id="NF003810">
    <property type="entry name" value="PRK05399.1"/>
    <property type="match status" value="1"/>
</dbReference>
<dbReference type="InterPro" id="IPR007861">
    <property type="entry name" value="DNA_mismatch_repair_MutS_clamp"/>
</dbReference>
<dbReference type="PANTHER" id="PTHR11361">
    <property type="entry name" value="DNA MISMATCH REPAIR PROTEIN MUTS FAMILY MEMBER"/>
    <property type="match status" value="1"/>
</dbReference>
<dbReference type="Pfam" id="PF01624">
    <property type="entry name" value="MutS_I"/>
    <property type="match status" value="1"/>
</dbReference>
<dbReference type="InterPro" id="IPR016151">
    <property type="entry name" value="DNA_mismatch_repair_MutS_N"/>
</dbReference>
<proteinExistence type="inferred from homology"/>
<dbReference type="SUPFAM" id="SSF52540">
    <property type="entry name" value="P-loop containing nucleoside triphosphate hydrolases"/>
    <property type="match status" value="1"/>
</dbReference>
<feature type="coiled-coil region" evidence="9">
    <location>
        <begin position="771"/>
        <end position="798"/>
    </location>
</feature>
<evidence type="ECO:0000256" key="8">
    <source>
        <dbReference type="RuleBase" id="RU003756"/>
    </source>
</evidence>
<reference evidence="11" key="2">
    <citation type="submission" date="2019-04" db="UniProtKB">
        <authorList>
            <consortium name="EnsemblPlants"/>
        </authorList>
    </citation>
    <scope>IDENTIFICATION</scope>
    <source>
        <strain evidence="11">cv. Heinz 1706</strain>
    </source>
</reference>
<dbReference type="SUPFAM" id="SSF53150">
    <property type="entry name" value="DNA repair protein MutS, domain II"/>
    <property type="match status" value="1"/>
</dbReference>
<keyword evidence="5" id="KW-0067">ATP-binding</keyword>
<dbReference type="Gene3D" id="3.30.420.110">
    <property type="entry name" value="MutS, connector domain"/>
    <property type="match status" value="1"/>
</dbReference>
<evidence type="ECO:0000256" key="2">
    <source>
        <dbReference type="ARBA" id="ARBA00006801"/>
    </source>
</evidence>
<dbReference type="STRING" id="4081.A0A494G8W3"/>
<dbReference type="Pfam" id="PF05192">
    <property type="entry name" value="MutS_III"/>
    <property type="match status" value="1"/>
</dbReference>
<dbReference type="AlphaFoldDB" id="A0A494G8W3"/>
<dbReference type="InterPro" id="IPR007695">
    <property type="entry name" value="DNA_mismatch_repair_MutS-lik_N"/>
</dbReference>
<keyword evidence="6 8" id="KW-0238">DNA-binding</keyword>
<dbReference type="InterPro" id="IPR045076">
    <property type="entry name" value="MutS"/>
</dbReference>
<evidence type="ECO:0000256" key="5">
    <source>
        <dbReference type="ARBA" id="ARBA00022840"/>
    </source>
</evidence>
<dbReference type="PROSITE" id="PS51184">
    <property type="entry name" value="JMJC"/>
    <property type="match status" value="1"/>
</dbReference>
<dbReference type="GO" id="GO:0006298">
    <property type="term" value="P:mismatch repair"/>
    <property type="evidence" value="ECO:0000318"/>
    <property type="project" value="GO_Central"/>
</dbReference>
<name>A0A494G8W3_SOLLC</name>
<dbReference type="Gene3D" id="3.40.1170.10">
    <property type="entry name" value="DNA repair protein MutS, domain I"/>
    <property type="match status" value="1"/>
</dbReference>
<dbReference type="GO" id="GO:0005524">
    <property type="term" value="F:ATP binding"/>
    <property type="evidence" value="ECO:0007669"/>
    <property type="project" value="UniProtKB-KW"/>
</dbReference>
<dbReference type="SMART" id="SM00533">
    <property type="entry name" value="MUTSd"/>
    <property type="match status" value="1"/>
</dbReference>
<dbReference type="GO" id="GO:0140664">
    <property type="term" value="F:ATP-dependent DNA damage sensor activity"/>
    <property type="evidence" value="ECO:0007669"/>
    <property type="project" value="InterPro"/>
</dbReference>
<dbReference type="InterPro" id="IPR036187">
    <property type="entry name" value="DNA_mismatch_repair_MutS_sf"/>
</dbReference>
<dbReference type="GO" id="GO:0030983">
    <property type="term" value="F:mismatched DNA binding"/>
    <property type="evidence" value="ECO:0000318"/>
    <property type="project" value="GO_Central"/>
</dbReference>
<evidence type="ECO:0000256" key="7">
    <source>
        <dbReference type="ARBA" id="ARBA00023204"/>
    </source>
</evidence>
<sequence length="1083" mass="124313">MGYYRKGHFRKDGKWVSGHYVRTFGTKRRKGKTPQGCMILGNVDVVTDITKEEFQKNYFKKHKPLLIKNFASRWEAFDKWNFDFIREKAGEQDVPLHDNKPADASKSSDAPVTHMKMKDYIDTIRNKPSDLRIFFYIITDRLPELLKNFSYPDLGMKFFKRLPTLFFGGSDAHVLMHYDVDLGDFLHIHFEGKKRILLFDQKQSAYLYKVPLSVHTIYEVDYENPDYEKFPALKYAQGYEIFMEHGDALFIPGGFWHFNRYLEPGFSMSLRALPNKPAVFANMLYHVFIMRYTDKLMRKLFKAKWVNYKQKWAYEKSSEALAKHNGIVSTKRANEEGHIELAGFPHHSVDSYLPKLVRAGMRVAICDQLEDPKMVKGIVKRGVTELVTPGVTFNDQVLNSKKNNFLLSLHKEKEKFGIALVDISTGEFLVSEGNLEKLLHIVSTFDPSEIIYQRSVQIPEQLKNRSAFKLEDWAYQYNFAYEKLTNHFKTNSLKGFGIENQQSAITAAGAIFAYLVEDTHHNLLSHITKIQIIPQEDFLMMDNFTLRNLEIVYPSSAQGKSLLDIIDRTSTPMGGRLLRRRIILPLKSVNEINRRLSLIDFLNENDHLKYEISQLLKSISDLDRLMGKLAAEKISPKELGYLRQSLINIHKIKGLLHPHADVLAWLDPLYDQEELIKCLQNHLNDELPVNLAKGNVIKEGISEELDTLRGLQSKGRGFLDEMCQREIERTGISSLKIDFNNVFGYYIEVRNTHKDKVPADWLRKQTLVNAERYITEELKEYENQILGAEEKIGVLENQLYRKVCGDTIIYMDQIQQNSNIIAQLDVAVGLSELAVSESYTKPVLNESFAIDLKEARHPIIENALPLGEKYIPNDIYLDKDSQQIIMVTGPNMAGKSAILRQTAIVCLMAQIGSFVPAKYAEIGILDKIFTRVGYLHQHPTQAKTLFATHYHELNEMTVNFERVKNFHVSIQENKGNIIFLRKLIPGGSEHSFGIHVAKLAGMPAKVVNRANEILKTLEASRTQGSSSESIKRVTEENMQLSFFQLDDPVLENIREELTKIDINTLTPIEALMKLNAIKKMIGG</sequence>
<keyword evidence="12" id="KW-1185">Reference proteome</keyword>
<keyword evidence="9" id="KW-0175">Coiled coil</keyword>
<dbReference type="SUPFAM" id="SSF55271">
    <property type="entry name" value="DNA repair protein MutS, domain I"/>
    <property type="match status" value="1"/>
</dbReference>
<dbReference type="SUPFAM" id="SSF48334">
    <property type="entry name" value="DNA repair protein MutS, domain III"/>
    <property type="match status" value="1"/>
</dbReference>
<dbReference type="InterPro" id="IPR036678">
    <property type="entry name" value="MutS_con_dom_sf"/>
</dbReference>
<comment type="similarity">
    <text evidence="2">Belongs to the JARID1 histone demethylase family.</text>
</comment>
<dbReference type="InterPro" id="IPR007696">
    <property type="entry name" value="DNA_mismatch_repair_MutS_core"/>
</dbReference>
<evidence type="ECO:0000313" key="11">
    <source>
        <dbReference type="EnsemblPlants" id="Solyc00g017880.1.1"/>
    </source>
</evidence>
<dbReference type="Gramene" id="Solyc00g017880.1.1">
    <property type="protein sequence ID" value="Solyc00g017880.1.1"/>
    <property type="gene ID" value="Solyc00g017880.1"/>
</dbReference>
<dbReference type="PaxDb" id="4081-Solyc00g017880.1.1"/>
<dbReference type="Pfam" id="PF00488">
    <property type="entry name" value="MutS_V"/>
    <property type="match status" value="2"/>
</dbReference>
<dbReference type="Pfam" id="PF05190">
    <property type="entry name" value="MutS_IV"/>
    <property type="match status" value="1"/>
</dbReference>
<evidence type="ECO:0000256" key="1">
    <source>
        <dbReference type="ARBA" id="ARBA00006271"/>
    </source>
</evidence>
<dbReference type="InterPro" id="IPR041667">
    <property type="entry name" value="Cupin_8"/>
</dbReference>
<dbReference type="PANTHER" id="PTHR11361:SF34">
    <property type="entry name" value="DNA MISMATCH REPAIR PROTEIN MSH1, MITOCHONDRIAL"/>
    <property type="match status" value="1"/>
</dbReference>
<keyword evidence="3 8" id="KW-0547">Nucleotide-binding</keyword>
<comment type="similarity">
    <text evidence="1 8">Belongs to the DNA mismatch repair MutS family.</text>
</comment>
<dbReference type="Pfam" id="PF05188">
    <property type="entry name" value="MutS_II"/>
    <property type="match status" value="1"/>
</dbReference>
<dbReference type="Pfam" id="PF13621">
    <property type="entry name" value="Cupin_8"/>
    <property type="match status" value="1"/>
</dbReference>
<dbReference type="SUPFAM" id="SSF51197">
    <property type="entry name" value="Clavaminate synthase-like"/>
    <property type="match status" value="1"/>
</dbReference>
<evidence type="ECO:0000256" key="3">
    <source>
        <dbReference type="ARBA" id="ARBA00022741"/>
    </source>
</evidence>
<dbReference type="Proteomes" id="UP000004994">
    <property type="component" value="Unassembled WGS sequence"/>
</dbReference>
<evidence type="ECO:0000313" key="12">
    <source>
        <dbReference type="Proteomes" id="UP000004994"/>
    </source>
</evidence>
<dbReference type="SMART" id="SM00534">
    <property type="entry name" value="MUTSac"/>
    <property type="match status" value="1"/>
</dbReference>
<reference evidence="11" key="1">
    <citation type="journal article" date="2012" name="Nature">
        <title>The tomato genome sequence provides insights into fleshy fruit evolution.</title>
        <authorList>
            <consortium name="Tomato Genome Consortium"/>
        </authorList>
    </citation>
    <scope>NUCLEOTIDE SEQUENCE [LARGE SCALE GENOMIC DNA]</scope>
    <source>
        <strain evidence="11">cv. Heinz 1706</strain>
    </source>
</reference>
<evidence type="ECO:0000256" key="6">
    <source>
        <dbReference type="ARBA" id="ARBA00023125"/>
    </source>
</evidence>
<evidence type="ECO:0000256" key="4">
    <source>
        <dbReference type="ARBA" id="ARBA00022763"/>
    </source>
</evidence>
<dbReference type="GO" id="GO:0005829">
    <property type="term" value="C:cytosol"/>
    <property type="evidence" value="ECO:0000318"/>
    <property type="project" value="GO_Central"/>
</dbReference>
<dbReference type="EnsemblPlants" id="Solyc00g017880.1.1">
    <property type="protein sequence ID" value="Solyc00g017880.1.1"/>
    <property type="gene ID" value="Solyc00g017880.1"/>
</dbReference>
<evidence type="ECO:0000256" key="9">
    <source>
        <dbReference type="SAM" id="Coils"/>
    </source>
</evidence>
<comment type="function">
    <text evidence="8">Component of the post-replicative DNA mismatch repair system (MMR).</text>
</comment>